<gene>
    <name evidence="2" type="ORF">ACIGXA_26555</name>
</gene>
<dbReference type="RefSeq" id="WP_250976860.1">
    <property type="nucleotide sequence ID" value="NZ_JBITYG010000008.1"/>
</dbReference>
<feature type="transmembrane region" description="Helical" evidence="1">
    <location>
        <begin position="29"/>
        <end position="52"/>
    </location>
</feature>
<organism evidence="2 3">
    <name type="scientific">Streptomyces fildesensis</name>
    <dbReference type="NCBI Taxonomy" id="375757"/>
    <lineage>
        <taxon>Bacteria</taxon>
        <taxon>Bacillati</taxon>
        <taxon>Actinomycetota</taxon>
        <taxon>Actinomycetes</taxon>
        <taxon>Kitasatosporales</taxon>
        <taxon>Streptomycetaceae</taxon>
        <taxon>Streptomyces</taxon>
    </lineage>
</organism>
<evidence type="ECO:0000313" key="2">
    <source>
        <dbReference type="EMBL" id="MFI9104084.1"/>
    </source>
</evidence>
<accession>A0ABW8CCC0</accession>
<keyword evidence="1" id="KW-1133">Transmembrane helix</keyword>
<dbReference type="EMBL" id="JBITYG010000008">
    <property type="protein sequence ID" value="MFI9104084.1"/>
    <property type="molecule type" value="Genomic_DNA"/>
</dbReference>
<name>A0ABW8CCC0_9ACTN</name>
<keyword evidence="3" id="KW-1185">Reference proteome</keyword>
<protein>
    <recommendedName>
        <fullName evidence="4">Integral membrane protein</fullName>
    </recommendedName>
</protein>
<dbReference type="Proteomes" id="UP001614394">
    <property type="component" value="Unassembled WGS sequence"/>
</dbReference>
<comment type="caution">
    <text evidence="2">The sequence shown here is derived from an EMBL/GenBank/DDBJ whole genome shotgun (WGS) entry which is preliminary data.</text>
</comment>
<evidence type="ECO:0000313" key="3">
    <source>
        <dbReference type="Proteomes" id="UP001614394"/>
    </source>
</evidence>
<proteinExistence type="predicted"/>
<keyword evidence="1" id="KW-0812">Transmembrane</keyword>
<evidence type="ECO:0008006" key="4">
    <source>
        <dbReference type="Google" id="ProtNLM"/>
    </source>
</evidence>
<keyword evidence="1" id="KW-0472">Membrane</keyword>
<evidence type="ECO:0000256" key="1">
    <source>
        <dbReference type="SAM" id="Phobius"/>
    </source>
</evidence>
<reference evidence="2 3" key="1">
    <citation type="submission" date="2024-10" db="EMBL/GenBank/DDBJ databases">
        <title>The Natural Products Discovery Center: Release of the First 8490 Sequenced Strains for Exploring Actinobacteria Biosynthetic Diversity.</title>
        <authorList>
            <person name="Kalkreuter E."/>
            <person name="Kautsar S.A."/>
            <person name="Yang D."/>
            <person name="Bader C.D."/>
            <person name="Teijaro C.N."/>
            <person name="Fluegel L."/>
            <person name="Davis C.M."/>
            <person name="Simpson J.R."/>
            <person name="Lauterbach L."/>
            <person name="Steele A.D."/>
            <person name="Gui C."/>
            <person name="Meng S."/>
            <person name="Li G."/>
            <person name="Viehrig K."/>
            <person name="Ye F."/>
            <person name="Su P."/>
            <person name="Kiefer A.F."/>
            <person name="Nichols A."/>
            <person name="Cepeda A.J."/>
            <person name="Yan W."/>
            <person name="Fan B."/>
            <person name="Jiang Y."/>
            <person name="Adhikari A."/>
            <person name="Zheng C.-J."/>
            <person name="Schuster L."/>
            <person name="Cowan T.M."/>
            <person name="Smanski M.J."/>
            <person name="Chevrette M.G."/>
            <person name="De Carvalho L.P.S."/>
            <person name="Shen B."/>
        </authorList>
    </citation>
    <scope>NUCLEOTIDE SEQUENCE [LARGE SCALE GENOMIC DNA]</scope>
    <source>
        <strain evidence="2 3">NPDC053399</strain>
    </source>
</reference>
<sequence>MTAAGGLALIIIGAILRYAITWQTRWIDIGVLGTICMLGGAASLLIGMLLAFGRRRRTDRRHESERVYEQRYYEDPPRL</sequence>